<dbReference type="GO" id="GO:0003700">
    <property type="term" value="F:DNA-binding transcription factor activity"/>
    <property type="evidence" value="ECO:0007669"/>
    <property type="project" value="InterPro"/>
</dbReference>
<dbReference type="SUPFAM" id="SSF46785">
    <property type="entry name" value="Winged helix' DNA-binding domain"/>
    <property type="match status" value="1"/>
</dbReference>
<keyword evidence="2" id="KW-0614">Plasmid</keyword>
<dbReference type="GO" id="GO:0010288">
    <property type="term" value="P:response to lead ion"/>
    <property type="evidence" value="ECO:0007669"/>
    <property type="project" value="TreeGrafter"/>
</dbReference>
<sequence>MGDHDRMKGLNTGYNAPSADALETSMSQVASALADPSRVTMLCALMDGRAWTATELAVLADIAASTASGHLARLLNSRLVICLSQGRHRYYRLAGQHVAGLLENLMGVSMHAAVPPATRTPAHLRYARTCYDHLAGELAVEMYAFMLQQGWLESDGSALTADGKHQFAQMGVLLNPAARRKSCCACLDWSERRFHLGGEAGSAMMTFFISKAWMTRVTGYREVQVTARGRQALKRIFNLPDA</sequence>
<dbReference type="GO" id="GO:0032791">
    <property type="term" value="F:lead ion binding"/>
    <property type="evidence" value="ECO:0007669"/>
    <property type="project" value="TreeGrafter"/>
</dbReference>
<dbReference type="GO" id="GO:0003677">
    <property type="term" value="F:DNA binding"/>
    <property type="evidence" value="ECO:0007669"/>
    <property type="project" value="TreeGrafter"/>
</dbReference>
<proteinExistence type="predicted"/>
<dbReference type="GO" id="GO:0097063">
    <property type="term" value="F:cadmium ion sensor activity"/>
    <property type="evidence" value="ECO:0007669"/>
    <property type="project" value="TreeGrafter"/>
</dbReference>
<dbReference type="NCBIfam" id="NF033788">
    <property type="entry name" value="HTH_metalloreg"/>
    <property type="match status" value="1"/>
</dbReference>
<dbReference type="InterPro" id="IPR036390">
    <property type="entry name" value="WH_DNA-bd_sf"/>
</dbReference>
<dbReference type="InterPro" id="IPR001845">
    <property type="entry name" value="HTH_ArsR_DNA-bd_dom"/>
</dbReference>
<dbReference type="InterPro" id="IPR052543">
    <property type="entry name" value="HTH_Metal-responsive_Reg"/>
</dbReference>
<dbReference type="SMART" id="SM00418">
    <property type="entry name" value="HTH_ARSR"/>
    <property type="match status" value="1"/>
</dbReference>
<dbReference type="OrthoDB" id="9797716at2"/>
<dbReference type="PANTHER" id="PTHR39168:SF1">
    <property type="entry name" value="TRANSCRIPTIONAL REGULATORY PROTEIN"/>
    <property type="match status" value="1"/>
</dbReference>
<evidence type="ECO:0000313" key="3">
    <source>
        <dbReference type="Proteomes" id="UP000319411"/>
    </source>
</evidence>
<feature type="domain" description="HTH arsR-type" evidence="1">
    <location>
        <begin position="18"/>
        <end position="113"/>
    </location>
</feature>
<keyword evidence="3" id="KW-1185">Reference proteome</keyword>
<dbReference type="PRINTS" id="PR00778">
    <property type="entry name" value="HTHARSR"/>
</dbReference>
<protein>
    <submittedName>
        <fullName evidence="2">Transcriptional regulator</fullName>
    </submittedName>
</protein>
<dbReference type="InterPro" id="IPR011991">
    <property type="entry name" value="ArsR-like_HTH"/>
</dbReference>
<gene>
    <name evidence="2" type="ORF">D8B20_19605</name>
</gene>
<organism evidence="2 3">
    <name type="scientific">Candidatus Pantoea soli</name>
    <dbReference type="NCBI Taxonomy" id="3098669"/>
    <lineage>
        <taxon>Bacteria</taxon>
        <taxon>Pseudomonadati</taxon>
        <taxon>Pseudomonadota</taxon>
        <taxon>Gammaproteobacteria</taxon>
        <taxon>Enterobacterales</taxon>
        <taxon>Erwiniaceae</taxon>
        <taxon>Pantoea</taxon>
    </lineage>
</organism>
<dbReference type="AlphaFoldDB" id="A0A518XIU6"/>
<dbReference type="InterPro" id="IPR036388">
    <property type="entry name" value="WH-like_DNA-bd_sf"/>
</dbReference>
<dbReference type="PANTHER" id="PTHR39168">
    <property type="entry name" value="TRANSCRIPTIONAL REGULATOR-RELATED"/>
    <property type="match status" value="1"/>
</dbReference>
<reference evidence="2 3" key="1">
    <citation type="submission" date="2018-10" db="EMBL/GenBank/DDBJ databases">
        <title>Genome Sequencing of Pantoea dispersa DSM 32899.</title>
        <authorList>
            <person name="Nawrath M."/>
            <person name="Ottenheim C."/>
            <person name="Wilm A."/>
            <person name="Zimmermann W."/>
            <person name="Wu J.C."/>
        </authorList>
    </citation>
    <scope>NUCLEOTIDE SEQUENCE [LARGE SCALE GENOMIC DNA]</scope>
    <source>
        <strain evidence="2 3">DSM 32899</strain>
        <plasmid evidence="2 3">unnamed1</plasmid>
    </source>
</reference>
<dbReference type="KEGG" id="pdis:D8B20_19605"/>
<name>A0A518XIU6_9GAMM</name>
<dbReference type="Proteomes" id="UP000319411">
    <property type="component" value="Plasmid unnamed1"/>
</dbReference>
<dbReference type="EMBL" id="CP032703">
    <property type="protein sequence ID" value="QDY44118.1"/>
    <property type="molecule type" value="Genomic_DNA"/>
</dbReference>
<dbReference type="PROSITE" id="PS50987">
    <property type="entry name" value="HTH_ARSR_2"/>
    <property type="match status" value="1"/>
</dbReference>
<dbReference type="Gene3D" id="1.10.10.10">
    <property type="entry name" value="Winged helix-like DNA-binding domain superfamily/Winged helix DNA-binding domain"/>
    <property type="match status" value="1"/>
</dbReference>
<dbReference type="GO" id="GO:0046686">
    <property type="term" value="P:response to cadmium ion"/>
    <property type="evidence" value="ECO:0007669"/>
    <property type="project" value="TreeGrafter"/>
</dbReference>
<geneLocation type="plasmid" evidence="2 3">
    <name>unnamed1</name>
</geneLocation>
<evidence type="ECO:0000259" key="1">
    <source>
        <dbReference type="PROSITE" id="PS50987"/>
    </source>
</evidence>
<dbReference type="Pfam" id="PF01022">
    <property type="entry name" value="HTH_5"/>
    <property type="match status" value="1"/>
</dbReference>
<dbReference type="CDD" id="cd00090">
    <property type="entry name" value="HTH_ARSR"/>
    <property type="match status" value="1"/>
</dbReference>
<evidence type="ECO:0000313" key="2">
    <source>
        <dbReference type="EMBL" id="QDY44118.1"/>
    </source>
</evidence>
<accession>A0A518XIU6</accession>